<name>A0A1B6J2T8_9HEMI</name>
<gene>
    <name evidence="5" type="ORF">g.42367</name>
    <name evidence="6" type="ORF">g.42369</name>
</gene>
<feature type="domain" description="NADP-dependent oxidoreductase" evidence="4">
    <location>
        <begin position="37"/>
        <end position="314"/>
    </location>
</feature>
<evidence type="ECO:0000313" key="6">
    <source>
        <dbReference type="EMBL" id="JAS93477.1"/>
    </source>
</evidence>
<feature type="binding site" evidence="2">
    <location>
        <position position="129"/>
    </location>
    <ligand>
        <name>substrate</name>
    </ligand>
</feature>
<dbReference type="InterPro" id="IPR020471">
    <property type="entry name" value="AKR"/>
</dbReference>
<organism evidence="6">
    <name type="scientific">Homalodisca liturata</name>
    <dbReference type="NCBI Taxonomy" id="320908"/>
    <lineage>
        <taxon>Eukaryota</taxon>
        <taxon>Metazoa</taxon>
        <taxon>Ecdysozoa</taxon>
        <taxon>Arthropoda</taxon>
        <taxon>Hexapoda</taxon>
        <taxon>Insecta</taxon>
        <taxon>Pterygota</taxon>
        <taxon>Neoptera</taxon>
        <taxon>Paraneoptera</taxon>
        <taxon>Hemiptera</taxon>
        <taxon>Auchenorrhyncha</taxon>
        <taxon>Membracoidea</taxon>
        <taxon>Cicadellidae</taxon>
        <taxon>Cicadellinae</taxon>
        <taxon>Proconiini</taxon>
        <taxon>Homalodisca</taxon>
    </lineage>
</organism>
<dbReference type="EMBL" id="GECU01014229">
    <property type="protein sequence ID" value="JAS93477.1"/>
    <property type="molecule type" value="Transcribed_RNA"/>
</dbReference>
<reference evidence="6" key="1">
    <citation type="submission" date="2015-11" db="EMBL/GenBank/DDBJ databases">
        <title>De novo transcriptome assembly of four potential Pierce s Disease insect vectors from Arizona vineyards.</title>
        <authorList>
            <person name="Tassone E.E."/>
        </authorList>
    </citation>
    <scope>NUCLEOTIDE SEQUENCE</scope>
</reference>
<dbReference type="SUPFAM" id="SSF51430">
    <property type="entry name" value="NAD(P)-linked oxidoreductase"/>
    <property type="match status" value="1"/>
</dbReference>
<dbReference type="AlphaFoldDB" id="A0A1B6J2T8"/>
<evidence type="ECO:0000256" key="2">
    <source>
        <dbReference type="PIRSR" id="PIRSR000097-2"/>
    </source>
</evidence>
<sequence length="339" mass="38125">LNHRRVNSPLTMSGKLTLSTLLTCKTTGMKMPIFGLGTFQMNNEPMVKAMNRALELGYRVFESALLYKNENIIGQVLKEWFDSGKLKREDVFVITKLPGTYLRPEDVRDAIDQQLKDLQLAYVDLYLIHHPVGVQRANIGQTAGGVANHRAMVLDMSTDLVAVWREMEKLVDQGLTKYIGLSNMNVKQVERIYQIARIKPSNLQIELNAYLHCNEEQELCKKLDMTLTSYATLGSPGLAKGAFDGSETPVINDPLLKKIGGNYNKSPAQVLIRYLLQLGIAVIPKSVNPDHVKENIEVFGFELSNADMQQLKGLEKGEAGRRFVLSQMMVHPEYPYAKK</sequence>
<feature type="active site" description="Proton donor" evidence="1">
    <location>
        <position position="67"/>
    </location>
</feature>
<protein>
    <recommendedName>
        <fullName evidence="4">NADP-dependent oxidoreductase domain-containing protein</fullName>
    </recommendedName>
</protein>
<evidence type="ECO:0000256" key="1">
    <source>
        <dbReference type="PIRSR" id="PIRSR000097-1"/>
    </source>
</evidence>
<proteinExistence type="predicted"/>
<dbReference type="PANTHER" id="PTHR11732">
    <property type="entry name" value="ALDO/KETO REDUCTASE"/>
    <property type="match status" value="1"/>
</dbReference>
<dbReference type="GO" id="GO:0016491">
    <property type="term" value="F:oxidoreductase activity"/>
    <property type="evidence" value="ECO:0007669"/>
    <property type="project" value="InterPro"/>
</dbReference>
<evidence type="ECO:0000256" key="3">
    <source>
        <dbReference type="PIRSR" id="PIRSR000097-3"/>
    </source>
</evidence>
<evidence type="ECO:0000259" key="4">
    <source>
        <dbReference type="Pfam" id="PF00248"/>
    </source>
</evidence>
<dbReference type="PIRSF" id="PIRSF000097">
    <property type="entry name" value="AKR"/>
    <property type="match status" value="1"/>
</dbReference>
<dbReference type="InterPro" id="IPR036812">
    <property type="entry name" value="NAD(P)_OxRdtase_dom_sf"/>
</dbReference>
<dbReference type="InterPro" id="IPR023210">
    <property type="entry name" value="NADP_OxRdtase_dom"/>
</dbReference>
<evidence type="ECO:0000313" key="5">
    <source>
        <dbReference type="EMBL" id="JAS92505.1"/>
    </source>
</evidence>
<feature type="site" description="Lowers pKa of active site Tyr" evidence="3">
    <location>
        <position position="96"/>
    </location>
</feature>
<dbReference type="FunFam" id="3.20.20.100:FF:000029">
    <property type="entry name" value="Aldo-keto reductase"/>
    <property type="match status" value="1"/>
</dbReference>
<dbReference type="Gene3D" id="3.20.20.100">
    <property type="entry name" value="NADP-dependent oxidoreductase domain"/>
    <property type="match status" value="1"/>
</dbReference>
<feature type="non-terminal residue" evidence="6">
    <location>
        <position position="1"/>
    </location>
</feature>
<accession>A0A1B6J2T8</accession>
<dbReference type="PRINTS" id="PR00069">
    <property type="entry name" value="ALDKETRDTASE"/>
</dbReference>
<dbReference type="Pfam" id="PF00248">
    <property type="entry name" value="Aldo_ket_red"/>
    <property type="match status" value="1"/>
</dbReference>
<dbReference type="EMBL" id="GECU01015201">
    <property type="protein sequence ID" value="JAS92505.1"/>
    <property type="molecule type" value="Transcribed_RNA"/>
</dbReference>